<accession>A0A1L9AWL6</accession>
<dbReference type="InterPro" id="IPR035223">
    <property type="entry name" value="DUF5335"/>
</dbReference>
<keyword evidence="2" id="KW-1185">Reference proteome</keyword>
<reference evidence="2" key="1">
    <citation type="submission" date="2016-11" db="EMBL/GenBank/DDBJ databases">
        <authorList>
            <person name="Shukria A."/>
            <person name="Stevens D.C."/>
        </authorList>
    </citation>
    <scope>NUCLEOTIDE SEQUENCE [LARGE SCALE GENOMIC DNA]</scope>
    <source>
        <strain evidence="2">Cbfe23</strain>
    </source>
</reference>
<dbReference type="Pfam" id="PF17269">
    <property type="entry name" value="DUF5335"/>
    <property type="match status" value="1"/>
</dbReference>
<dbReference type="EMBL" id="MPIN01000019">
    <property type="protein sequence ID" value="OJH34402.1"/>
    <property type="molecule type" value="Genomic_DNA"/>
</dbReference>
<reference evidence="1 2" key="2">
    <citation type="submission" date="2016-12" db="EMBL/GenBank/DDBJ databases">
        <title>Draft Genome Sequence of Cystobacter ferrugineus Strain Cbfe23.</title>
        <authorList>
            <person name="Akbar S."/>
            <person name="Dowd S.E."/>
            <person name="Stevens D.C."/>
        </authorList>
    </citation>
    <scope>NUCLEOTIDE SEQUENCE [LARGE SCALE GENOMIC DNA]</scope>
    <source>
        <strain evidence="1 2">Cbfe23</strain>
    </source>
</reference>
<organism evidence="1 2">
    <name type="scientific">Cystobacter ferrugineus</name>
    <dbReference type="NCBI Taxonomy" id="83449"/>
    <lineage>
        <taxon>Bacteria</taxon>
        <taxon>Pseudomonadati</taxon>
        <taxon>Myxococcota</taxon>
        <taxon>Myxococcia</taxon>
        <taxon>Myxococcales</taxon>
        <taxon>Cystobacterineae</taxon>
        <taxon>Archangiaceae</taxon>
        <taxon>Cystobacter</taxon>
    </lineage>
</organism>
<protein>
    <submittedName>
        <fullName evidence="1">Uncharacterized protein</fullName>
    </submittedName>
</protein>
<dbReference type="RefSeq" id="WP_071904512.1">
    <property type="nucleotide sequence ID" value="NZ_MPIN01000019.1"/>
</dbReference>
<dbReference type="Proteomes" id="UP000182229">
    <property type="component" value="Unassembled WGS sequence"/>
</dbReference>
<evidence type="ECO:0000313" key="2">
    <source>
        <dbReference type="Proteomes" id="UP000182229"/>
    </source>
</evidence>
<comment type="caution">
    <text evidence="1">The sequence shown here is derived from an EMBL/GenBank/DDBJ whole genome shotgun (WGS) entry which is preliminary data.</text>
</comment>
<gene>
    <name evidence="1" type="ORF">BON30_43540</name>
</gene>
<dbReference type="OrthoDB" id="5519078at2"/>
<name>A0A1L9AWL6_9BACT</name>
<dbReference type="AlphaFoldDB" id="A0A1L9AWL6"/>
<proteinExistence type="predicted"/>
<evidence type="ECO:0000313" key="1">
    <source>
        <dbReference type="EMBL" id="OJH34402.1"/>
    </source>
</evidence>
<sequence>MGYAAEIPRRNWFAYFELLSERASSHPLRLEVEDGGGASWRMEQALPLVGIDVESREQGTLEVTVGTLRREFTHHINDPEHVHLLMDDEGNIQCIRIEDRDGVRSLLYFEGEEPVPAWFHADAPGADEAASWT</sequence>